<comment type="caution">
    <text evidence="1">The sequence shown here is derived from an EMBL/GenBank/DDBJ whole genome shotgun (WGS) entry which is preliminary data.</text>
</comment>
<dbReference type="RefSeq" id="WP_311241438.1">
    <property type="nucleotide sequence ID" value="NZ_JBHUNQ010000002.1"/>
</dbReference>
<keyword evidence="2" id="KW-1185">Reference proteome</keyword>
<organism evidence="1 2">
    <name type="scientific">Halomonas halophila</name>
    <dbReference type="NCBI Taxonomy" id="29573"/>
    <lineage>
        <taxon>Bacteria</taxon>
        <taxon>Pseudomonadati</taxon>
        <taxon>Pseudomonadota</taxon>
        <taxon>Gammaproteobacteria</taxon>
        <taxon>Oceanospirillales</taxon>
        <taxon>Halomonadaceae</taxon>
        <taxon>Halomonas</taxon>
    </lineage>
</organism>
<dbReference type="Proteomes" id="UP000321121">
    <property type="component" value="Unassembled WGS sequence"/>
</dbReference>
<reference evidence="1 2" key="1">
    <citation type="submission" date="2019-07" db="EMBL/GenBank/DDBJ databases">
        <title>Whole genome shotgun sequence of Halomonas halophila NBRC 102604.</title>
        <authorList>
            <person name="Hosoyama A."/>
            <person name="Uohara A."/>
            <person name="Ohji S."/>
            <person name="Ichikawa N."/>
        </authorList>
    </citation>
    <scope>NUCLEOTIDE SEQUENCE [LARGE SCALE GENOMIC DNA]</scope>
    <source>
        <strain evidence="1 2">NBRC 102604</strain>
    </source>
</reference>
<evidence type="ECO:0000313" key="2">
    <source>
        <dbReference type="Proteomes" id="UP000321121"/>
    </source>
</evidence>
<accession>A0ABQ0TZB5</accession>
<protein>
    <submittedName>
        <fullName evidence="1">Uncharacterized protein</fullName>
    </submittedName>
</protein>
<proteinExistence type="predicted"/>
<name>A0ABQ0TZB5_9GAMM</name>
<gene>
    <name evidence="1" type="ORF">HHA04nite_01330</name>
</gene>
<dbReference type="EMBL" id="BJUS01000001">
    <property type="protein sequence ID" value="GEK71589.1"/>
    <property type="molecule type" value="Genomic_DNA"/>
</dbReference>
<sequence>MARRPAYKKIHYVRALYNPNTRPGVSFQELVRQALQLRSTVSETKVQMSTLGLVGVRQRHHEWNEPGRPLKLALGAGAPGEAMGTFGADVEADQDEDAPTAPPARRAFKLADAFVLIDQDELLICTDGGMRGYGTVSRYFRALFDLANLAPAAQAFDFEPASNQDKRRTLEQEGVGELTIKGTMYAATQELEPDAGGRVSGAVRQLKHTLQELFSEDAPDEEQREILARHWGDINVVTTISPAGGKTATPVVLSTVDAAGEDMIDEVPDDSEVHIRTRSGNLIKSGDVILTKLIRLRRKERQNDLDPLDVWQELDTFREELRQRGAWQR</sequence>
<evidence type="ECO:0000313" key="1">
    <source>
        <dbReference type="EMBL" id="GEK71589.1"/>
    </source>
</evidence>